<keyword evidence="3 5" id="KW-0378">Hydrolase</keyword>
<evidence type="ECO:0000256" key="7">
    <source>
        <dbReference type="SAM" id="SignalP"/>
    </source>
</evidence>
<keyword evidence="2 5" id="KW-0645">Protease</keyword>
<evidence type="ECO:0000313" key="9">
    <source>
        <dbReference type="EMBL" id="TDP73135.1"/>
    </source>
</evidence>
<dbReference type="PROSITE" id="PS00136">
    <property type="entry name" value="SUBTILASE_ASP"/>
    <property type="match status" value="1"/>
</dbReference>
<dbReference type="Proteomes" id="UP000295361">
    <property type="component" value="Unassembled WGS sequence"/>
</dbReference>
<dbReference type="PROSITE" id="PS00138">
    <property type="entry name" value="SUBTILASE_SER"/>
    <property type="match status" value="1"/>
</dbReference>
<protein>
    <submittedName>
        <fullName evidence="9">Subtilase family protein</fullName>
    </submittedName>
</protein>
<reference evidence="9 10" key="1">
    <citation type="submission" date="2019-03" db="EMBL/GenBank/DDBJ databases">
        <title>Genomic Encyclopedia of Type Strains, Phase IV (KMG-IV): sequencing the most valuable type-strain genomes for metagenomic binning, comparative biology and taxonomic classification.</title>
        <authorList>
            <person name="Goeker M."/>
        </authorList>
    </citation>
    <scope>NUCLEOTIDE SEQUENCE [LARGE SCALE GENOMIC DNA]</scope>
    <source>
        <strain evidence="9 10">DSM 16998</strain>
    </source>
</reference>
<dbReference type="InParanoid" id="A0A4R6QSA3"/>
<dbReference type="InterPro" id="IPR015500">
    <property type="entry name" value="Peptidase_S8_subtilisin-rel"/>
</dbReference>
<dbReference type="PROSITE" id="PS00137">
    <property type="entry name" value="SUBTILASE_HIS"/>
    <property type="match status" value="1"/>
</dbReference>
<evidence type="ECO:0000256" key="4">
    <source>
        <dbReference type="ARBA" id="ARBA00022825"/>
    </source>
</evidence>
<evidence type="ECO:0000256" key="1">
    <source>
        <dbReference type="ARBA" id="ARBA00011073"/>
    </source>
</evidence>
<dbReference type="OrthoDB" id="5760545at2"/>
<evidence type="ECO:0000256" key="2">
    <source>
        <dbReference type="ARBA" id="ARBA00022670"/>
    </source>
</evidence>
<dbReference type="GO" id="GO:0004252">
    <property type="term" value="F:serine-type endopeptidase activity"/>
    <property type="evidence" value="ECO:0007669"/>
    <property type="project" value="UniProtKB-UniRule"/>
</dbReference>
<feature type="active site" description="Charge relay system" evidence="5">
    <location>
        <position position="64"/>
    </location>
</feature>
<evidence type="ECO:0000256" key="6">
    <source>
        <dbReference type="RuleBase" id="RU003355"/>
    </source>
</evidence>
<evidence type="ECO:0000259" key="8">
    <source>
        <dbReference type="Pfam" id="PF00082"/>
    </source>
</evidence>
<dbReference type="PROSITE" id="PS51257">
    <property type="entry name" value="PROKAR_LIPOPROTEIN"/>
    <property type="match status" value="1"/>
</dbReference>
<comment type="similarity">
    <text evidence="1 5 6">Belongs to the peptidase S8 family.</text>
</comment>
<dbReference type="Pfam" id="PF00082">
    <property type="entry name" value="Peptidase_S8"/>
    <property type="match status" value="1"/>
</dbReference>
<dbReference type="Gene3D" id="3.40.50.200">
    <property type="entry name" value="Peptidase S8/S53 domain"/>
    <property type="match status" value="1"/>
</dbReference>
<dbReference type="EMBL" id="SNXS01000002">
    <property type="protein sequence ID" value="TDP73135.1"/>
    <property type="molecule type" value="Genomic_DNA"/>
</dbReference>
<proteinExistence type="inferred from homology"/>
<dbReference type="GO" id="GO:0006508">
    <property type="term" value="P:proteolysis"/>
    <property type="evidence" value="ECO:0007669"/>
    <property type="project" value="UniProtKB-KW"/>
</dbReference>
<dbReference type="PANTHER" id="PTHR43806:SF11">
    <property type="entry name" value="CEREVISIN-RELATED"/>
    <property type="match status" value="1"/>
</dbReference>
<dbReference type="AlphaFoldDB" id="A0A4R6QSA3"/>
<dbReference type="PANTHER" id="PTHR43806">
    <property type="entry name" value="PEPTIDASE S8"/>
    <property type="match status" value="1"/>
</dbReference>
<dbReference type="RefSeq" id="WP_133700538.1">
    <property type="nucleotide sequence ID" value="NZ_SNXS01000002.1"/>
</dbReference>
<sequence length="737" mass="76204">MHRRPTALSLAIAALACLVAAQVHAQTAAATAELNRSNYITQIKASAAYALGATGKGVTVAVLDTGLNNKHGEFAASGRLLTGSNFSGSGAATDTMDRQGHGSHVAGLIGASRNSIGMMGVAFEASLLPMKVLNDKGAGNTGMSDAALRAIAGRADIANMSLGGSQPGDTSAMKYAIGKGLLIVAAAGNDGLANPGWPARFARETWANNQIIAVGAVDSRNVIASFSNRAGDTAAWFVVAPGVGLTSSYLGTGYASMSGTSMATPVVSGAAALIKSRWKTLRADQVANILFVTATDLGAPGIDAVYGRGLINVEKAMQPVGNVTTTSWNGRTIKVLDSKINPSPALGGIWTLAKNSGLKVIAFDDYQRDFQADLGANVTKPQALSLDQMLAEHSGRLQVTEQVLADGSRFTLALQMPEVQPAAAPLPFLGRNSQQKLAAFGYVSRAKDDGLEQAFGLGLANQYFGLTGTATGEALRGISALANPYLGLVPNAAYAGGSLPLAGGLRLKAGVLSSGLKPAWQGQFGLLADSGRAEAAVVELQRQFTHTALSLSWSGTQERGAYLGTQSAGGLALAGQARTQAISFAAGWQLAPGWALGAQAAFGRTPGYLSADSLITGLSAQRTQSWSLGLAGANRWVDGDRLTLSLSQPMRAVSGQLQMNVVSGLDEFGMQQRSQRIASLVPTGREQLLELSYGRPYKLASGQPLWLDAVLALRSQPGHQADAPSEAALMLRAQGRF</sequence>
<dbReference type="InterPro" id="IPR050131">
    <property type="entry name" value="Peptidase_S8_subtilisin-like"/>
</dbReference>
<dbReference type="PROSITE" id="PS51892">
    <property type="entry name" value="SUBTILASE"/>
    <property type="match status" value="1"/>
</dbReference>
<feature type="active site" description="Charge relay system" evidence="5">
    <location>
        <position position="101"/>
    </location>
</feature>
<evidence type="ECO:0000313" key="10">
    <source>
        <dbReference type="Proteomes" id="UP000295361"/>
    </source>
</evidence>
<feature type="chain" id="PRO_5020960071" evidence="7">
    <location>
        <begin position="26"/>
        <end position="737"/>
    </location>
</feature>
<keyword evidence="10" id="KW-1185">Reference proteome</keyword>
<accession>A0A4R6QSA3</accession>
<dbReference type="InterPro" id="IPR023828">
    <property type="entry name" value="Peptidase_S8_Ser-AS"/>
</dbReference>
<feature type="signal peptide" evidence="7">
    <location>
        <begin position="1"/>
        <end position="25"/>
    </location>
</feature>
<keyword evidence="7" id="KW-0732">Signal</keyword>
<name>A0A4R6QSA3_9BURK</name>
<dbReference type="InterPro" id="IPR022398">
    <property type="entry name" value="Peptidase_S8_His-AS"/>
</dbReference>
<dbReference type="InterPro" id="IPR000209">
    <property type="entry name" value="Peptidase_S8/S53_dom"/>
</dbReference>
<dbReference type="SUPFAM" id="SSF52743">
    <property type="entry name" value="Subtilisin-like"/>
    <property type="match status" value="1"/>
</dbReference>
<comment type="caution">
    <text evidence="9">The sequence shown here is derived from an EMBL/GenBank/DDBJ whole genome shotgun (WGS) entry which is preliminary data.</text>
</comment>
<feature type="domain" description="Peptidase S8/S53" evidence="8">
    <location>
        <begin position="55"/>
        <end position="309"/>
    </location>
</feature>
<organism evidence="9 10">
    <name type="scientific">Roseateles toxinivorans</name>
    <dbReference type="NCBI Taxonomy" id="270368"/>
    <lineage>
        <taxon>Bacteria</taxon>
        <taxon>Pseudomonadati</taxon>
        <taxon>Pseudomonadota</taxon>
        <taxon>Betaproteobacteria</taxon>
        <taxon>Burkholderiales</taxon>
        <taxon>Sphaerotilaceae</taxon>
        <taxon>Roseateles</taxon>
    </lineage>
</organism>
<dbReference type="PRINTS" id="PR00723">
    <property type="entry name" value="SUBTILISIN"/>
</dbReference>
<dbReference type="InterPro" id="IPR036852">
    <property type="entry name" value="Peptidase_S8/S53_dom_sf"/>
</dbReference>
<dbReference type="InterPro" id="IPR023827">
    <property type="entry name" value="Peptidase_S8_Asp-AS"/>
</dbReference>
<keyword evidence="4 5" id="KW-0720">Serine protease</keyword>
<evidence type="ECO:0000256" key="5">
    <source>
        <dbReference type="PROSITE-ProRule" id="PRU01240"/>
    </source>
</evidence>
<evidence type="ECO:0000256" key="3">
    <source>
        <dbReference type="ARBA" id="ARBA00022801"/>
    </source>
</evidence>
<gene>
    <name evidence="9" type="ORF">DES47_102881</name>
</gene>
<feature type="active site" description="Charge relay system" evidence="5">
    <location>
        <position position="261"/>
    </location>
</feature>